<dbReference type="EMBL" id="VRMG01000004">
    <property type="protein sequence ID" value="TXN31946.1"/>
    <property type="molecule type" value="Genomic_DNA"/>
</dbReference>
<comment type="caution">
    <text evidence="2">The sequence shown here is derived from an EMBL/GenBank/DDBJ whole genome shotgun (WGS) entry which is preliminary data.</text>
</comment>
<proteinExistence type="predicted"/>
<evidence type="ECO:0000259" key="1">
    <source>
        <dbReference type="Pfam" id="PF23343"/>
    </source>
</evidence>
<gene>
    <name evidence="2" type="ORF">FVP33_03215</name>
</gene>
<accession>A0A5C8UUF5</accession>
<sequence>MRPSSFPSTIASLSRADAGWQFTLYPDAREGGGSFQPSVRRVPTYVSRGYALDPERSASEAGRRARAKLRRYCTANRLNRLGTLTFAGDGCHDPAELRAYLSDFFRSLRLALGGAAFPYVWVPEWHPKGHGLHVHFAVGRFIRRSLIAEAWGHGFVHIKLLGDLPVGSTNLSEARRAAGYLSKYVAKSFAEPSARVLGLHRYDVAQGFLPLPVALSGRSAADVLAQASDALGSVPSVEWSSSSVEDWQGPPAIWAQWGA</sequence>
<dbReference type="Pfam" id="PF23343">
    <property type="entry name" value="REP_ORF2-G2P"/>
    <property type="match status" value="1"/>
</dbReference>
<protein>
    <recommendedName>
        <fullName evidence="1">Replication-associated protein ORF2/G2P domain-containing protein</fullName>
    </recommendedName>
</protein>
<evidence type="ECO:0000313" key="2">
    <source>
        <dbReference type="EMBL" id="TXN31946.1"/>
    </source>
</evidence>
<evidence type="ECO:0000313" key="3">
    <source>
        <dbReference type="Proteomes" id="UP000321379"/>
    </source>
</evidence>
<name>A0A5C8UUF5_9MICO</name>
<keyword evidence="3" id="KW-1185">Reference proteome</keyword>
<dbReference type="Proteomes" id="UP000321379">
    <property type="component" value="Unassembled WGS sequence"/>
</dbReference>
<organism evidence="2 3">
    <name type="scientific">Lacisediminihabitans profunda</name>
    <dbReference type="NCBI Taxonomy" id="2594790"/>
    <lineage>
        <taxon>Bacteria</taxon>
        <taxon>Bacillati</taxon>
        <taxon>Actinomycetota</taxon>
        <taxon>Actinomycetes</taxon>
        <taxon>Micrococcales</taxon>
        <taxon>Microbacteriaceae</taxon>
        <taxon>Lacisediminihabitans</taxon>
    </lineage>
</organism>
<feature type="domain" description="Replication-associated protein ORF2/G2P" evidence="1">
    <location>
        <begin position="80"/>
        <end position="188"/>
    </location>
</feature>
<reference evidence="2 3" key="1">
    <citation type="submission" date="2019-08" db="EMBL/GenBank/DDBJ databases">
        <title>Bacterial whole genome sequence for Glaciihabitans sp. CHu50b-6-2.</title>
        <authorList>
            <person name="Jin L."/>
        </authorList>
    </citation>
    <scope>NUCLEOTIDE SEQUENCE [LARGE SCALE GENOMIC DNA]</scope>
    <source>
        <strain evidence="2 3">CHu50b-6-2</strain>
    </source>
</reference>
<dbReference type="InterPro" id="IPR056906">
    <property type="entry name" value="ORF2/G2P_dom"/>
</dbReference>
<dbReference type="AlphaFoldDB" id="A0A5C8UUF5"/>